<evidence type="ECO:0000256" key="6">
    <source>
        <dbReference type="ARBA" id="ARBA00022692"/>
    </source>
</evidence>
<keyword evidence="17" id="KW-0732">Signal</keyword>
<evidence type="ECO:0000256" key="5">
    <source>
        <dbReference type="ARBA" id="ARBA00022679"/>
    </source>
</evidence>
<comment type="subcellular location">
    <subcellularLocation>
        <location evidence="2">Membrane</location>
        <topology evidence="2">Single-pass membrane protein</topology>
    </subcellularLocation>
</comment>
<evidence type="ECO:0000256" key="12">
    <source>
        <dbReference type="ARBA" id="ARBA00023136"/>
    </source>
</evidence>
<protein>
    <recommendedName>
        <fullName evidence="4">RING-type E3 ubiquitin transferase</fullName>
        <ecNumber evidence="4">2.3.2.27</ecNumber>
    </recommendedName>
</protein>
<evidence type="ECO:0000256" key="17">
    <source>
        <dbReference type="SAM" id="SignalP"/>
    </source>
</evidence>
<evidence type="ECO:0000256" key="2">
    <source>
        <dbReference type="ARBA" id="ARBA00004167"/>
    </source>
</evidence>
<keyword evidence="7" id="KW-0479">Metal-binding</keyword>
<gene>
    <name evidence="19" type="ORF">F3Y22_tig00111671pilonHSYRG00046</name>
</gene>
<dbReference type="PANTHER" id="PTHR14155">
    <property type="entry name" value="RING FINGER DOMAIN-CONTAINING"/>
    <property type="match status" value="1"/>
</dbReference>
<feature type="compositionally biased region" description="Polar residues" evidence="15">
    <location>
        <begin position="178"/>
        <end position="188"/>
    </location>
</feature>
<evidence type="ECO:0000256" key="8">
    <source>
        <dbReference type="ARBA" id="ARBA00022771"/>
    </source>
</evidence>
<evidence type="ECO:0000256" key="10">
    <source>
        <dbReference type="ARBA" id="ARBA00022833"/>
    </source>
</evidence>
<dbReference type="PROSITE" id="PS50089">
    <property type="entry name" value="ZF_RING_2"/>
    <property type="match status" value="1"/>
</dbReference>
<feature type="region of interest" description="Disordered" evidence="15">
    <location>
        <begin position="325"/>
        <end position="355"/>
    </location>
</feature>
<dbReference type="PANTHER" id="PTHR14155:SF263">
    <property type="entry name" value="E3 UBIQUITIN-PROTEIN LIGASE ATL6"/>
    <property type="match status" value="1"/>
</dbReference>
<keyword evidence="6 16" id="KW-0812">Transmembrane</keyword>
<dbReference type="InterPro" id="IPR053238">
    <property type="entry name" value="RING-H2_zinc_finger"/>
</dbReference>
<keyword evidence="11 16" id="KW-1133">Transmembrane helix</keyword>
<comment type="similarity">
    <text evidence="13">Belongs to the RING-type zinc finger family. ATL subfamily.</text>
</comment>
<dbReference type="EMBL" id="VEPZ02001401">
    <property type="protein sequence ID" value="KAE8675368.1"/>
    <property type="molecule type" value="Genomic_DNA"/>
</dbReference>
<dbReference type="CDD" id="cd16461">
    <property type="entry name" value="RING-H2_EL5-like"/>
    <property type="match status" value="1"/>
</dbReference>
<evidence type="ECO:0000313" key="19">
    <source>
        <dbReference type="EMBL" id="KAE8675368.1"/>
    </source>
</evidence>
<feature type="region of interest" description="Disordered" evidence="15">
    <location>
        <begin position="176"/>
        <end position="213"/>
    </location>
</feature>
<evidence type="ECO:0000256" key="13">
    <source>
        <dbReference type="ARBA" id="ARBA00024209"/>
    </source>
</evidence>
<evidence type="ECO:0000256" key="7">
    <source>
        <dbReference type="ARBA" id="ARBA00022723"/>
    </source>
</evidence>
<feature type="region of interest" description="Disordered" evidence="15">
    <location>
        <begin position="225"/>
        <end position="248"/>
    </location>
</feature>
<dbReference type="InterPro" id="IPR001841">
    <property type="entry name" value="Znf_RING"/>
</dbReference>
<dbReference type="Proteomes" id="UP000436088">
    <property type="component" value="Unassembled WGS sequence"/>
</dbReference>
<dbReference type="SUPFAM" id="SSF57850">
    <property type="entry name" value="RING/U-box"/>
    <property type="match status" value="1"/>
</dbReference>
<keyword evidence="20" id="KW-1185">Reference proteome</keyword>
<evidence type="ECO:0000256" key="16">
    <source>
        <dbReference type="SAM" id="Phobius"/>
    </source>
</evidence>
<keyword evidence="5" id="KW-0808">Transferase</keyword>
<accession>A0A6A2XIL2</accession>
<proteinExistence type="inferred from homology"/>
<keyword evidence="9" id="KW-0833">Ubl conjugation pathway</keyword>
<comment type="catalytic activity">
    <reaction evidence="1">
        <text>S-ubiquitinyl-[E2 ubiquitin-conjugating enzyme]-L-cysteine + [acceptor protein]-L-lysine = [E2 ubiquitin-conjugating enzyme]-L-cysteine + N(6)-ubiquitinyl-[acceptor protein]-L-lysine.</text>
        <dbReference type="EC" id="2.3.2.27"/>
    </reaction>
</comment>
<evidence type="ECO:0000256" key="11">
    <source>
        <dbReference type="ARBA" id="ARBA00022989"/>
    </source>
</evidence>
<comment type="pathway">
    <text evidence="3">Protein modification; protein ubiquitination.</text>
</comment>
<evidence type="ECO:0000259" key="18">
    <source>
        <dbReference type="PROSITE" id="PS50089"/>
    </source>
</evidence>
<dbReference type="EC" id="2.3.2.27" evidence="4"/>
<feature type="transmembrane region" description="Helical" evidence="16">
    <location>
        <begin position="48"/>
        <end position="69"/>
    </location>
</feature>
<reference evidence="19" key="1">
    <citation type="submission" date="2019-09" db="EMBL/GenBank/DDBJ databases">
        <title>Draft genome information of white flower Hibiscus syriacus.</title>
        <authorList>
            <person name="Kim Y.-M."/>
        </authorList>
    </citation>
    <scope>NUCLEOTIDE SEQUENCE [LARGE SCALE GENOMIC DNA]</scope>
    <source>
        <strain evidence="19">YM2019G1</strain>
    </source>
</reference>
<sequence>MPYTVRHGIFSLSFSLFFLHLLSPPPCAAQDLNQNDDSYSYGSVNPSLAIVIIVLVAAFFFVGLFVIYIRKCSDATSRGVLPVNGGPGRSMRGRGLEASVIETFPIMVYSEVKDHKIGTGALECAVCLNEFEDDETLRLIPKCDHVFHPECIDAWLASHTTCPVCRANLVPRPGDPVSQLTAQSNTVAETDLEAQNERGNMEPEEERPINNNEVNSELEGQVNSEAELNNSNATLNRNSTRGSRSGRPRKLFFLRSHSLVQPGENTERFTLRLPADVRKQLMNRKLNRATSLVLPRERSSRRGKLDRGAKSDRWVFSNKPPFFGRASSVKSPKVAGEGTSTFPIGAVPDPSRPPV</sequence>
<dbReference type="Gene3D" id="3.30.40.10">
    <property type="entry name" value="Zinc/RING finger domain, C3HC4 (zinc finger)"/>
    <property type="match status" value="1"/>
</dbReference>
<dbReference type="OrthoDB" id="8062037at2759"/>
<dbReference type="Pfam" id="PF13639">
    <property type="entry name" value="zf-RING_2"/>
    <property type="match status" value="1"/>
</dbReference>
<dbReference type="GO" id="GO:0016020">
    <property type="term" value="C:membrane"/>
    <property type="evidence" value="ECO:0007669"/>
    <property type="project" value="UniProtKB-SubCell"/>
</dbReference>
<dbReference type="GO" id="GO:0061630">
    <property type="term" value="F:ubiquitin protein ligase activity"/>
    <property type="evidence" value="ECO:0007669"/>
    <property type="project" value="UniProtKB-EC"/>
</dbReference>
<evidence type="ECO:0000256" key="3">
    <source>
        <dbReference type="ARBA" id="ARBA00004906"/>
    </source>
</evidence>
<evidence type="ECO:0000313" key="20">
    <source>
        <dbReference type="Proteomes" id="UP000436088"/>
    </source>
</evidence>
<comment type="caution">
    <text evidence="19">The sequence shown here is derived from an EMBL/GenBank/DDBJ whole genome shotgun (WGS) entry which is preliminary data.</text>
</comment>
<dbReference type="AlphaFoldDB" id="A0A6A2XIL2"/>
<evidence type="ECO:0000256" key="1">
    <source>
        <dbReference type="ARBA" id="ARBA00000900"/>
    </source>
</evidence>
<feature type="domain" description="RING-type" evidence="18">
    <location>
        <begin position="124"/>
        <end position="166"/>
    </location>
</feature>
<dbReference type="InterPro" id="IPR013083">
    <property type="entry name" value="Znf_RING/FYVE/PHD"/>
</dbReference>
<evidence type="ECO:0000256" key="15">
    <source>
        <dbReference type="SAM" id="MobiDB-lite"/>
    </source>
</evidence>
<evidence type="ECO:0000256" key="4">
    <source>
        <dbReference type="ARBA" id="ARBA00012483"/>
    </source>
</evidence>
<feature type="compositionally biased region" description="Polar residues" evidence="15">
    <location>
        <begin position="225"/>
        <end position="235"/>
    </location>
</feature>
<feature type="signal peptide" evidence="17">
    <location>
        <begin position="1"/>
        <end position="29"/>
    </location>
</feature>
<keyword evidence="10" id="KW-0862">Zinc</keyword>
<evidence type="ECO:0000256" key="14">
    <source>
        <dbReference type="PROSITE-ProRule" id="PRU00175"/>
    </source>
</evidence>
<dbReference type="SMART" id="SM00184">
    <property type="entry name" value="RING"/>
    <property type="match status" value="1"/>
</dbReference>
<feature type="chain" id="PRO_5025408535" description="RING-type E3 ubiquitin transferase" evidence="17">
    <location>
        <begin position="30"/>
        <end position="355"/>
    </location>
</feature>
<evidence type="ECO:0000256" key="9">
    <source>
        <dbReference type="ARBA" id="ARBA00022786"/>
    </source>
</evidence>
<keyword evidence="8 14" id="KW-0863">Zinc-finger</keyword>
<keyword evidence="12 16" id="KW-0472">Membrane</keyword>
<name>A0A6A2XIL2_HIBSY</name>
<dbReference type="FunFam" id="3.30.40.10:FF:000187">
    <property type="entry name" value="E3 ubiquitin-protein ligase ATL6"/>
    <property type="match status" value="1"/>
</dbReference>
<dbReference type="GO" id="GO:0008270">
    <property type="term" value="F:zinc ion binding"/>
    <property type="evidence" value="ECO:0007669"/>
    <property type="project" value="UniProtKB-KW"/>
</dbReference>
<organism evidence="19 20">
    <name type="scientific">Hibiscus syriacus</name>
    <name type="common">Rose of Sharon</name>
    <dbReference type="NCBI Taxonomy" id="106335"/>
    <lineage>
        <taxon>Eukaryota</taxon>
        <taxon>Viridiplantae</taxon>
        <taxon>Streptophyta</taxon>
        <taxon>Embryophyta</taxon>
        <taxon>Tracheophyta</taxon>
        <taxon>Spermatophyta</taxon>
        <taxon>Magnoliopsida</taxon>
        <taxon>eudicotyledons</taxon>
        <taxon>Gunneridae</taxon>
        <taxon>Pentapetalae</taxon>
        <taxon>rosids</taxon>
        <taxon>malvids</taxon>
        <taxon>Malvales</taxon>
        <taxon>Malvaceae</taxon>
        <taxon>Malvoideae</taxon>
        <taxon>Hibiscus</taxon>
    </lineage>
</organism>